<feature type="domain" description="Thioredoxin" evidence="5">
    <location>
        <begin position="34"/>
        <end position="198"/>
    </location>
</feature>
<sequence length="199" mass="22521">MSLLKKYKWTWLLLAILILLAGYLLLTSLNKPKLPVIGPVESFSMENVDGRTITLADTQGQVRLFYFFFSNCPDVCPLTTFRLSQVQDILKEKGLFGKDASFVSVTFDPERDTLENMKAFGDKFKVDYSGWYFLRGDQQQTMDLAINSFKTLITKDQSGNFVHADLIGLVDRDGNLRDIYRPEATAEEIAKGVANLAKE</sequence>
<feature type="disulfide bond" description="Redox-active" evidence="4">
    <location>
        <begin position="72"/>
        <end position="76"/>
    </location>
</feature>
<evidence type="ECO:0000256" key="1">
    <source>
        <dbReference type="ARBA" id="ARBA00010996"/>
    </source>
</evidence>
<dbReference type="InterPro" id="IPR013766">
    <property type="entry name" value="Thioredoxin_domain"/>
</dbReference>
<dbReference type="PANTHER" id="PTHR12151">
    <property type="entry name" value="ELECTRON TRANSPORT PROTIN SCO1/SENC FAMILY MEMBER"/>
    <property type="match status" value="1"/>
</dbReference>
<dbReference type="Gene3D" id="3.40.30.10">
    <property type="entry name" value="Glutaredoxin"/>
    <property type="match status" value="1"/>
</dbReference>
<keyword evidence="3" id="KW-0479">Metal-binding</keyword>
<comment type="caution">
    <text evidence="6">The sequence shown here is derived from an EMBL/GenBank/DDBJ whole genome shotgun (WGS) entry which is preliminary data.</text>
</comment>
<gene>
    <name evidence="6" type="ORF">J41TS4_31790</name>
</gene>
<keyword evidence="4" id="KW-1015">Disulfide bond</keyword>
<comment type="similarity">
    <text evidence="1">Belongs to the SCO1/2 family.</text>
</comment>
<dbReference type="EMBL" id="BORS01000011">
    <property type="protein sequence ID" value="GIO43421.1"/>
    <property type="molecule type" value="Genomic_DNA"/>
</dbReference>
<dbReference type="InterPro" id="IPR036249">
    <property type="entry name" value="Thioredoxin-like_sf"/>
</dbReference>
<evidence type="ECO:0000313" key="6">
    <source>
        <dbReference type="EMBL" id="GIO43421.1"/>
    </source>
</evidence>
<dbReference type="Proteomes" id="UP000678895">
    <property type="component" value="Unassembled WGS sequence"/>
</dbReference>
<dbReference type="PANTHER" id="PTHR12151:SF25">
    <property type="entry name" value="LINALOOL DEHYDRATASE_ISOMERASE DOMAIN-CONTAINING PROTEIN"/>
    <property type="match status" value="1"/>
</dbReference>
<evidence type="ECO:0000259" key="5">
    <source>
        <dbReference type="PROSITE" id="PS51352"/>
    </source>
</evidence>
<dbReference type="CDD" id="cd02968">
    <property type="entry name" value="SCO"/>
    <property type="match status" value="1"/>
</dbReference>
<organism evidence="6 7">
    <name type="scientific">Paenibacillus apis</name>
    <dbReference type="NCBI Taxonomy" id="1792174"/>
    <lineage>
        <taxon>Bacteria</taxon>
        <taxon>Bacillati</taxon>
        <taxon>Bacillota</taxon>
        <taxon>Bacilli</taxon>
        <taxon>Bacillales</taxon>
        <taxon>Paenibacillaceae</taxon>
        <taxon>Paenibacillus</taxon>
    </lineage>
</organism>
<dbReference type="InterPro" id="IPR003782">
    <property type="entry name" value="SCO1/SenC"/>
</dbReference>
<keyword evidence="2 3" id="KW-0186">Copper</keyword>
<feature type="binding site" evidence="3">
    <location>
        <position position="163"/>
    </location>
    <ligand>
        <name>Cu cation</name>
        <dbReference type="ChEBI" id="CHEBI:23378"/>
    </ligand>
</feature>
<accession>A0A920CK21</accession>
<feature type="binding site" evidence="3">
    <location>
        <position position="76"/>
    </location>
    <ligand>
        <name>Cu cation</name>
        <dbReference type="ChEBI" id="CHEBI:23378"/>
    </ligand>
</feature>
<dbReference type="GO" id="GO:0046872">
    <property type="term" value="F:metal ion binding"/>
    <property type="evidence" value="ECO:0007669"/>
    <property type="project" value="UniProtKB-KW"/>
</dbReference>
<keyword evidence="7" id="KW-1185">Reference proteome</keyword>
<feature type="binding site" evidence="3">
    <location>
        <position position="72"/>
    </location>
    <ligand>
        <name>Cu cation</name>
        <dbReference type="ChEBI" id="CHEBI:23378"/>
    </ligand>
</feature>
<dbReference type="SUPFAM" id="SSF52833">
    <property type="entry name" value="Thioredoxin-like"/>
    <property type="match status" value="1"/>
</dbReference>
<evidence type="ECO:0000256" key="2">
    <source>
        <dbReference type="ARBA" id="ARBA00023008"/>
    </source>
</evidence>
<reference evidence="6" key="1">
    <citation type="submission" date="2021-03" db="EMBL/GenBank/DDBJ databases">
        <title>Antimicrobial resistance genes in bacteria isolated from Japanese honey, and their potential for conferring macrolide and lincosamide resistance in the American foulbrood pathogen Paenibacillus larvae.</title>
        <authorList>
            <person name="Okamoto M."/>
            <person name="Kumagai M."/>
            <person name="Kanamori H."/>
            <person name="Takamatsu D."/>
        </authorList>
    </citation>
    <scope>NUCLEOTIDE SEQUENCE</scope>
    <source>
        <strain evidence="6">J41TS4</strain>
    </source>
</reference>
<proteinExistence type="inferred from homology"/>
<dbReference type="AlphaFoldDB" id="A0A920CK21"/>
<protein>
    <recommendedName>
        <fullName evidence="5">Thioredoxin domain-containing protein</fullName>
    </recommendedName>
</protein>
<evidence type="ECO:0000256" key="4">
    <source>
        <dbReference type="PIRSR" id="PIRSR603782-2"/>
    </source>
</evidence>
<dbReference type="Pfam" id="PF02630">
    <property type="entry name" value="SCO1-SenC"/>
    <property type="match status" value="1"/>
</dbReference>
<name>A0A920CK21_9BACL</name>
<evidence type="ECO:0000313" key="7">
    <source>
        <dbReference type="Proteomes" id="UP000678895"/>
    </source>
</evidence>
<dbReference type="PROSITE" id="PS51352">
    <property type="entry name" value="THIOREDOXIN_2"/>
    <property type="match status" value="1"/>
</dbReference>
<dbReference type="RefSeq" id="WP_301628549.1">
    <property type="nucleotide sequence ID" value="NZ_BORS01000011.1"/>
</dbReference>
<evidence type="ECO:0000256" key="3">
    <source>
        <dbReference type="PIRSR" id="PIRSR603782-1"/>
    </source>
</evidence>